<dbReference type="PROSITE" id="PS50035">
    <property type="entry name" value="PLD"/>
    <property type="match status" value="1"/>
</dbReference>
<dbReference type="SUPFAM" id="SSF56024">
    <property type="entry name" value="Phospholipase D/nuclease"/>
    <property type="match status" value="1"/>
</dbReference>
<protein>
    <recommendedName>
        <fullName evidence="5">Mitochondrial cardiolipin hydrolase</fullName>
    </recommendedName>
    <alternativeName>
        <fullName evidence="6">Mitochondrial phospholipase</fullName>
    </alternativeName>
</protein>
<evidence type="ECO:0000256" key="2">
    <source>
        <dbReference type="ARBA" id="ARBA00022963"/>
    </source>
</evidence>
<keyword evidence="2" id="KW-0442">Lipid degradation</keyword>
<dbReference type="Gene3D" id="3.30.870.10">
    <property type="entry name" value="Endonuclease Chain A"/>
    <property type="match status" value="1"/>
</dbReference>
<keyword evidence="3" id="KW-0443">Lipid metabolism</keyword>
<dbReference type="GO" id="GO:0016042">
    <property type="term" value="P:lipid catabolic process"/>
    <property type="evidence" value="ECO:0007669"/>
    <property type="project" value="UniProtKB-KW"/>
</dbReference>
<dbReference type="Proteomes" id="UP001634394">
    <property type="component" value="Unassembled WGS sequence"/>
</dbReference>
<keyword evidence="7" id="KW-0472">Membrane</keyword>
<dbReference type="InterPro" id="IPR051406">
    <property type="entry name" value="PLD_domain"/>
</dbReference>
<dbReference type="PANTHER" id="PTHR43856:SF1">
    <property type="entry name" value="MITOCHONDRIAL CARDIOLIPIN HYDROLASE"/>
    <property type="match status" value="1"/>
</dbReference>
<reference evidence="9 10" key="1">
    <citation type="submission" date="2024-11" db="EMBL/GenBank/DDBJ databases">
        <title>Chromosome-level genome assembly of the freshwater bivalve Anodonta woodiana.</title>
        <authorList>
            <person name="Chen X."/>
        </authorList>
    </citation>
    <scope>NUCLEOTIDE SEQUENCE [LARGE SCALE GENOMIC DNA]</scope>
    <source>
        <strain evidence="9">MN2024</strain>
        <tissue evidence="9">Gills</tissue>
    </source>
</reference>
<dbReference type="InterPro" id="IPR001736">
    <property type="entry name" value="PLipase_D/transphosphatidylase"/>
</dbReference>
<gene>
    <name evidence="9" type="ORF">ACJMK2_034011</name>
</gene>
<dbReference type="Pfam" id="PF13091">
    <property type="entry name" value="PLDc_2"/>
    <property type="match status" value="1"/>
</dbReference>
<keyword evidence="1" id="KW-0378">Hydrolase</keyword>
<comment type="similarity">
    <text evidence="4">Belongs to the phospholipase D family. MitoPLD/Zucchini subfamily.</text>
</comment>
<evidence type="ECO:0000256" key="3">
    <source>
        <dbReference type="ARBA" id="ARBA00023098"/>
    </source>
</evidence>
<dbReference type="GO" id="GO:0016787">
    <property type="term" value="F:hydrolase activity"/>
    <property type="evidence" value="ECO:0007669"/>
    <property type="project" value="UniProtKB-KW"/>
</dbReference>
<evidence type="ECO:0000256" key="7">
    <source>
        <dbReference type="SAM" id="Phobius"/>
    </source>
</evidence>
<evidence type="ECO:0000259" key="8">
    <source>
        <dbReference type="PROSITE" id="PS50035"/>
    </source>
</evidence>
<dbReference type="InterPro" id="IPR025202">
    <property type="entry name" value="PLD-like_dom"/>
</dbReference>
<evidence type="ECO:0000256" key="5">
    <source>
        <dbReference type="ARBA" id="ARBA00040549"/>
    </source>
</evidence>
<evidence type="ECO:0000313" key="10">
    <source>
        <dbReference type="Proteomes" id="UP001634394"/>
    </source>
</evidence>
<comment type="caution">
    <text evidence="9">The sequence shown here is derived from an EMBL/GenBank/DDBJ whole genome shotgun (WGS) entry which is preliminary data.</text>
</comment>
<dbReference type="AlphaFoldDB" id="A0ABD3WQ98"/>
<organism evidence="9 10">
    <name type="scientific">Sinanodonta woodiana</name>
    <name type="common">Chinese pond mussel</name>
    <name type="synonym">Anodonta woodiana</name>
    <dbReference type="NCBI Taxonomy" id="1069815"/>
    <lineage>
        <taxon>Eukaryota</taxon>
        <taxon>Metazoa</taxon>
        <taxon>Spiralia</taxon>
        <taxon>Lophotrochozoa</taxon>
        <taxon>Mollusca</taxon>
        <taxon>Bivalvia</taxon>
        <taxon>Autobranchia</taxon>
        <taxon>Heteroconchia</taxon>
        <taxon>Palaeoheterodonta</taxon>
        <taxon>Unionida</taxon>
        <taxon>Unionoidea</taxon>
        <taxon>Unionidae</taxon>
        <taxon>Unioninae</taxon>
        <taxon>Sinanodonta</taxon>
    </lineage>
</organism>
<keyword evidence="7" id="KW-0812">Transmembrane</keyword>
<feature type="domain" description="PLD phosphodiesterase" evidence="8">
    <location>
        <begin position="159"/>
        <end position="186"/>
    </location>
</feature>
<dbReference type="CDD" id="cd09171">
    <property type="entry name" value="PLDc_vPLD6_like"/>
    <property type="match status" value="1"/>
</dbReference>
<accession>A0ABD3WQ98</accession>
<proteinExistence type="inferred from homology"/>
<keyword evidence="7" id="KW-1133">Transmembrane helix</keyword>
<dbReference type="EMBL" id="JBJQND010000005">
    <property type="protein sequence ID" value="KAL3876139.1"/>
    <property type="molecule type" value="Genomic_DNA"/>
</dbReference>
<evidence type="ECO:0000256" key="4">
    <source>
        <dbReference type="ARBA" id="ARBA00038012"/>
    </source>
</evidence>
<keyword evidence="10" id="KW-1185">Reference proteome</keyword>
<feature type="transmembrane region" description="Helical" evidence="7">
    <location>
        <begin position="6"/>
        <end position="31"/>
    </location>
</feature>
<dbReference type="PANTHER" id="PTHR43856">
    <property type="entry name" value="CARDIOLIPIN HYDROLASE"/>
    <property type="match status" value="1"/>
</dbReference>
<dbReference type="SMART" id="SM00155">
    <property type="entry name" value="PLDc"/>
    <property type="match status" value="1"/>
</dbReference>
<evidence type="ECO:0000256" key="6">
    <source>
        <dbReference type="ARBA" id="ARBA00043167"/>
    </source>
</evidence>
<evidence type="ECO:0000313" key="9">
    <source>
        <dbReference type="EMBL" id="KAL3876139.1"/>
    </source>
</evidence>
<sequence length="224" mass="25510">MLPKSNIAKCVLVVVATAVTSEVVYWAYLLFRAKTWKKHGDKKETQSDNVITEVIFFPDDKIACKAHFTSEDGCENKTCRFTHEANSLSRLYGYLASASLSLDVSVFVITCVDLADLLIEAHKRGVVVRVITDDEQVDITGSQIWKLRRAGIDVRTDQSSYNMHHKFVVVDKMLLLNGSFNWTRQAITGNQENLMIINSSRIVSLYLGEFEKLWQTFDPRKRNV</sequence>
<name>A0ABD3WQ98_SINWO</name>
<evidence type="ECO:0000256" key="1">
    <source>
        <dbReference type="ARBA" id="ARBA00022801"/>
    </source>
</evidence>